<protein>
    <submittedName>
        <fullName evidence="1">Uncharacterized protein</fullName>
    </submittedName>
</protein>
<evidence type="ECO:0000313" key="2">
    <source>
        <dbReference type="Proteomes" id="UP001054945"/>
    </source>
</evidence>
<organism evidence="1 2">
    <name type="scientific">Caerostris extrusa</name>
    <name type="common">Bark spider</name>
    <name type="synonym">Caerostris bankana</name>
    <dbReference type="NCBI Taxonomy" id="172846"/>
    <lineage>
        <taxon>Eukaryota</taxon>
        <taxon>Metazoa</taxon>
        <taxon>Ecdysozoa</taxon>
        <taxon>Arthropoda</taxon>
        <taxon>Chelicerata</taxon>
        <taxon>Arachnida</taxon>
        <taxon>Araneae</taxon>
        <taxon>Araneomorphae</taxon>
        <taxon>Entelegynae</taxon>
        <taxon>Araneoidea</taxon>
        <taxon>Araneidae</taxon>
        <taxon>Caerostris</taxon>
    </lineage>
</organism>
<gene>
    <name evidence="1" type="ORF">CEXT_341771</name>
</gene>
<keyword evidence="2" id="KW-1185">Reference proteome</keyword>
<sequence length="75" mass="8668">MLNIVRQTPHDNDGSRSFILTADTKLDHCFRYPNVHQRFLHVELWECARFLSLKTIKLTGSNRLINTVDVITIGS</sequence>
<dbReference type="EMBL" id="BPLR01006723">
    <property type="protein sequence ID" value="GIY11916.1"/>
    <property type="molecule type" value="Genomic_DNA"/>
</dbReference>
<evidence type="ECO:0000313" key="1">
    <source>
        <dbReference type="EMBL" id="GIY11916.1"/>
    </source>
</evidence>
<dbReference type="AlphaFoldDB" id="A0AAV4QUC0"/>
<accession>A0AAV4QUC0</accession>
<comment type="caution">
    <text evidence="1">The sequence shown here is derived from an EMBL/GenBank/DDBJ whole genome shotgun (WGS) entry which is preliminary data.</text>
</comment>
<dbReference type="Proteomes" id="UP001054945">
    <property type="component" value="Unassembled WGS sequence"/>
</dbReference>
<reference evidence="1 2" key="1">
    <citation type="submission" date="2021-06" db="EMBL/GenBank/DDBJ databases">
        <title>Caerostris extrusa draft genome.</title>
        <authorList>
            <person name="Kono N."/>
            <person name="Arakawa K."/>
        </authorList>
    </citation>
    <scope>NUCLEOTIDE SEQUENCE [LARGE SCALE GENOMIC DNA]</scope>
</reference>
<proteinExistence type="predicted"/>
<name>A0AAV4QUC0_CAEEX</name>